<dbReference type="GeneID" id="300934415"/>
<reference evidence="2" key="1">
    <citation type="submission" date="2016-10" db="EMBL/GenBank/DDBJ databases">
        <authorList>
            <person name="Varghese N."/>
            <person name="Submissions S."/>
        </authorList>
    </citation>
    <scope>NUCLEOTIDE SEQUENCE [LARGE SCALE GENOMIC DNA]</scope>
    <source>
        <strain evidence="2">JCM 18416</strain>
    </source>
</reference>
<accession>A0A1H0S3W8</accession>
<evidence type="ECO:0000313" key="1">
    <source>
        <dbReference type="EMBL" id="SDP35936.1"/>
    </source>
</evidence>
<dbReference type="Proteomes" id="UP000199460">
    <property type="component" value="Unassembled WGS sequence"/>
</dbReference>
<gene>
    <name evidence="1" type="ORF">SAMN05216213_103405</name>
</gene>
<dbReference type="RefSeq" id="WP_276524459.1">
    <property type="nucleotide sequence ID" value="NZ_FNJJ01000003.1"/>
</dbReference>
<sequence>MNKIFESIRRLFGVTASKEVEMDEKLARHKDFCDELIKLYEGHS</sequence>
<name>A0A1H0S3W8_9GAMM</name>
<proteinExistence type="predicted"/>
<dbReference type="AlphaFoldDB" id="A0A1H0S3W8"/>
<evidence type="ECO:0000313" key="2">
    <source>
        <dbReference type="Proteomes" id="UP000199460"/>
    </source>
</evidence>
<dbReference type="EMBL" id="FNJJ01000003">
    <property type="protein sequence ID" value="SDP35936.1"/>
    <property type="molecule type" value="Genomic_DNA"/>
</dbReference>
<organism evidence="1 2">
    <name type="scientific">Ectopseudomonas guguanensis</name>
    <dbReference type="NCBI Taxonomy" id="1198456"/>
    <lineage>
        <taxon>Bacteria</taxon>
        <taxon>Pseudomonadati</taxon>
        <taxon>Pseudomonadota</taxon>
        <taxon>Gammaproteobacteria</taxon>
        <taxon>Pseudomonadales</taxon>
        <taxon>Pseudomonadaceae</taxon>
        <taxon>Ectopseudomonas</taxon>
    </lineage>
</organism>
<keyword evidence="2" id="KW-1185">Reference proteome</keyword>
<protein>
    <submittedName>
        <fullName evidence="1">Uncharacterized protein</fullName>
    </submittedName>
</protein>